<protein>
    <submittedName>
        <fullName evidence="6">Luciferase</fullName>
    </submittedName>
</protein>
<evidence type="ECO:0000313" key="7">
    <source>
        <dbReference type="Proteomes" id="UP000057737"/>
    </source>
</evidence>
<organism evidence="6 7">
    <name type="scientific">Bradyrhizobium macuxiense</name>
    <dbReference type="NCBI Taxonomy" id="1755647"/>
    <lineage>
        <taxon>Bacteria</taxon>
        <taxon>Pseudomonadati</taxon>
        <taxon>Pseudomonadota</taxon>
        <taxon>Alphaproteobacteria</taxon>
        <taxon>Hyphomicrobiales</taxon>
        <taxon>Nitrobacteraceae</taxon>
        <taxon>Bradyrhizobium</taxon>
    </lineage>
</organism>
<dbReference type="GO" id="GO:0004497">
    <property type="term" value="F:monooxygenase activity"/>
    <property type="evidence" value="ECO:0007669"/>
    <property type="project" value="UniProtKB-KW"/>
</dbReference>
<gene>
    <name evidence="6" type="ORF">AS156_06105</name>
</gene>
<keyword evidence="3" id="KW-0560">Oxidoreductase</keyword>
<keyword evidence="2" id="KW-0288">FMN</keyword>
<dbReference type="Proteomes" id="UP000057737">
    <property type="component" value="Unassembled WGS sequence"/>
</dbReference>
<dbReference type="CDD" id="cd01094">
    <property type="entry name" value="Alkanesulfonate_monoxygenase"/>
    <property type="match status" value="1"/>
</dbReference>
<sequence>MNLDTRIPGPRSPADFADSPLARVLRQPMILGLFLPTQSGGWSASAAPRSTSWEFDYNAALALRAEELGFDLVFGLSEWVRAGGYGGKIRFREDSIDPFITVTALAALTRRLLLLSTIHILYGPWHPMHLARFAATADHISKGRFGINVVTGFSPAEPLMFGMRRQEHDLRYEMADEFMSITSRLWQSEHNFSHDGRFWCLENAFVRPKPRYGRPILVSATGSPAGFSYAARHSDLAFITSPAGANVARAIEALPAHTAKLKAQARTFGREIRTIINPMIVCRSTEAEATEYYEEIIRLADMGAAVGYANHFKSGDSKAWTNHVPRERILGGNVHLIGDPQQVADWLIALNKAGCDGMQISFYDFREDLEFFGKSVLPLLQQAGVRLPVN</sequence>
<keyword evidence="7" id="KW-1185">Reference proteome</keyword>
<dbReference type="InterPro" id="IPR011251">
    <property type="entry name" value="Luciferase-like_dom"/>
</dbReference>
<reference evidence="6 7" key="1">
    <citation type="submission" date="2015-11" db="EMBL/GenBank/DDBJ databases">
        <title>Draft Genome Sequence of the Strain BR 10303 (Bradyrhizobium sp.) isolated from nodules of Centrolobium paraense.</title>
        <authorList>
            <person name="Zelli J.E."/>
            <person name="Simoes-Araujo J.L."/>
            <person name="Barauna A.C."/>
            <person name="Silva K."/>
        </authorList>
    </citation>
    <scope>NUCLEOTIDE SEQUENCE [LARGE SCALE GENOMIC DNA]</scope>
    <source>
        <strain evidence="6 7">BR 10303</strain>
    </source>
</reference>
<evidence type="ECO:0000313" key="6">
    <source>
        <dbReference type="EMBL" id="KWV55237.1"/>
    </source>
</evidence>
<dbReference type="PANTHER" id="PTHR42847:SF4">
    <property type="entry name" value="ALKANESULFONATE MONOOXYGENASE-RELATED"/>
    <property type="match status" value="1"/>
</dbReference>
<dbReference type="GO" id="GO:0016705">
    <property type="term" value="F:oxidoreductase activity, acting on paired donors, with incorporation or reduction of molecular oxygen"/>
    <property type="evidence" value="ECO:0007669"/>
    <property type="project" value="InterPro"/>
</dbReference>
<feature type="domain" description="Luciferase-like" evidence="5">
    <location>
        <begin position="29"/>
        <end position="356"/>
    </location>
</feature>
<proteinExistence type="predicted"/>
<evidence type="ECO:0000259" key="5">
    <source>
        <dbReference type="Pfam" id="PF00296"/>
    </source>
</evidence>
<dbReference type="PANTHER" id="PTHR42847">
    <property type="entry name" value="ALKANESULFONATE MONOOXYGENASE"/>
    <property type="match status" value="1"/>
</dbReference>
<name>A0A120FNE1_9BRAD</name>
<evidence type="ECO:0000256" key="1">
    <source>
        <dbReference type="ARBA" id="ARBA00022630"/>
    </source>
</evidence>
<dbReference type="EMBL" id="LNCU01000064">
    <property type="protein sequence ID" value="KWV55237.1"/>
    <property type="molecule type" value="Genomic_DNA"/>
</dbReference>
<evidence type="ECO:0000256" key="4">
    <source>
        <dbReference type="ARBA" id="ARBA00023033"/>
    </source>
</evidence>
<dbReference type="InterPro" id="IPR050172">
    <property type="entry name" value="SsuD_RutA_monooxygenase"/>
</dbReference>
<dbReference type="Pfam" id="PF00296">
    <property type="entry name" value="Bac_luciferase"/>
    <property type="match status" value="1"/>
</dbReference>
<evidence type="ECO:0000256" key="2">
    <source>
        <dbReference type="ARBA" id="ARBA00022643"/>
    </source>
</evidence>
<keyword evidence="4" id="KW-0503">Monooxygenase</keyword>
<dbReference type="RefSeq" id="WP_066507513.1">
    <property type="nucleotide sequence ID" value="NZ_LNCU01000064.1"/>
</dbReference>
<dbReference type="InterPro" id="IPR036661">
    <property type="entry name" value="Luciferase-like_sf"/>
</dbReference>
<evidence type="ECO:0000256" key="3">
    <source>
        <dbReference type="ARBA" id="ARBA00023002"/>
    </source>
</evidence>
<dbReference type="SUPFAM" id="SSF51679">
    <property type="entry name" value="Bacterial luciferase-like"/>
    <property type="match status" value="1"/>
</dbReference>
<dbReference type="AlphaFoldDB" id="A0A120FNE1"/>
<dbReference type="OrthoDB" id="9814695at2"/>
<accession>A0A120FNE1</accession>
<keyword evidence="1" id="KW-0285">Flavoprotein</keyword>
<comment type="caution">
    <text evidence="6">The sequence shown here is derived from an EMBL/GenBank/DDBJ whole genome shotgun (WGS) entry which is preliminary data.</text>
</comment>
<dbReference type="Gene3D" id="3.20.20.30">
    <property type="entry name" value="Luciferase-like domain"/>
    <property type="match status" value="1"/>
</dbReference>